<evidence type="ECO:0000256" key="2">
    <source>
        <dbReference type="ARBA" id="ARBA00022676"/>
    </source>
</evidence>
<dbReference type="Gramene" id="Pav_sc0000065.1_g780.1.br:mrna">
    <property type="protein sequence ID" value="Pav_sc0000065.1_g780.1.br:CDS:1"/>
    <property type="gene ID" value="Pav_sc0000065.1_g780.1.br"/>
</dbReference>
<proteinExistence type="inferred from homology"/>
<keyword evidence="3" id="KW-1185">Reference proteome</keyword>
<dbReference type="PANTHER" id="PTHR48048:SF45">
    <property type="entry name" value="GLYCOSYLTRANSFERASE"/>
    <property type="match status" value="1"/>
</dbReference>
<evidence type="ECO:0000256" key="1">
    <source>
        <dbReference type="ARBA" id="ARBA00009995"/>
    </source>
</evidence>
<keyword evidence="2" id="KW-0328">Glycosyltransferase</keyword>
<organism evidence="3 4">
    <name type="scientific">Prunus avium</name>
    <name type="common">Cherry</name>
    <name type="synonym">Cerasus avium</name>
    <dbReference type="NCBI Taxonomy" id="42229"/>
    <lineage>
        <taxon>Eukaryota</taxon>
        <taxon>Viridiplantae</taxon>
        <taxon>Streptophyta</taxon>
        <taxon>Embryophyta</taxon>
        <taxon>Tracheophyta</taxon>
        <taxon>Spermatophyta</taxon>
        <taxon>Magnoliopsida</taxon>
        <taxon>eudicotyledons</taxon>
        <taxon>Gunneridae</taxon>
        <taxon>Pentapetalae</taxon>
        <taxon>rosids</taxon>
        <taxon>fabids</taxon>
        <taxon>Rosales</taxon>
        <taxon>Rosaceae</taxon>
        <taxon>Amygdaloideae</taxon>
        <taxon>Amygdaleae</taxon>
        <taxon>Prunus</taxon>
    </lineage>
</organism>
<dbReference type="Proteomes" id="UP000515124">
    <property type="component" value="Unplaced"/>
</dbReference>
<dbReference type="InterPro" id="IPR050481">
    <property type="entry name" value="UDP-glycosyltransf_plant"/>
</dbReference>
<dbReference type="RefSeq" id="XP_021821813.1">
    <property type="nucleotide sequence ID" value="XM_021966121.1"/>
</dbReference>
<dbReference type="SUPFAM" id="SSF53756">
    <property type="entry name" value="UDP-Glycosyltransferase/glycogen phosphorylase"/>
    <property type="match status" value="1"/>
</dbReference>
<sequence length="190" mass="21050">MKRPAELVFIPAAGIGHVVSTIEIAKLLASRDDHLFITLLIMKRPFDKLFTNTDSSISPRISFVNLPETTDLFVENQKTQVKDAVAKLVESNQSGSSKPQLAGFVVDMYCTTMIDVANEFGVPSYVFFTSSAACLGLLFHLQTLWDEHGKDVAEFMHLDSELVVPSFVNPLPASQWRSQDFMSLGASHKI</sequence>
<name>A0A6P5T4B7_PRUAV</name>
<dbReference type="GO" id="GO:0035251">
    <property type="term" value="F:UDP-glucosyltransferase activity"/>
    <property type="evidence" value="ECO:0007669"/>
    <property type="project" value="InterPro"/>
</dbReference>
<evidence type="ECO:0000313" key="3">
    <source>
        <dbReference type="Proteomes" id="UP000515124"/>
    </source>
</evidence>
<gene>
    <name evidence="4" type="primary">LOC110763353</name>
</gene>
<protein>
    <submittedName>
        <fullName evidence="4">UDP-glycosyltransferase 71A15-like</fullName>
    </submittedName>
</protein>
<evidence type="ECO:0000313" key="4">
    <source>
        <dbReference type="RefSeq" id="XP_021821813.1"/>
    </source>
</evidence>
<keyword evidence="2" id="KW-0808">Transferase</keyword>
<dbReference type="KEGG" id="pavi:110763353"/>
<comment type="similarity">
    <text evidence="1">Belongs to the UDP-glycosyltransferase family.</text>
</comment>
<dbReference type="PANTHER" id="PTHR48048">
    <property type="entry name" value="GLYCOSYLTRANSFERASE"/>
    <property type="match status" value="1"/>
</dbReference>
<accession>A0A6P5T4B7</accession>
<dbReference type="GeneID" id="110763353"/>
<reference evidence="4" key="1">
    <citation type="submission" date="2025-08" db="UniProtKB">
        <authorList>
            <consortium name="RefSeq"/>
        </authorList>
    </citation>
    <scope>IDENTIFICATION</scope>
</reference>
<dbReference type="AlphaFoldDB" id="A0A6P5T4B7"/>
<dbReference type="Gene3D" id="3.40.50.2000">
    <property type="entry name" value="Glycogen Phosphorylase B"/>
    <property type="match status" value="1"/>
</dbReference>